<dbReference type="AlphaFoldDB" id="A0A8K0UW48"/>
<protein>
    <submittedName>
        <fullName evidence="2">Uncharacterized protein</fullName>
    </submittedName>
</protein>
<accession>A0A8K0UW48</accession>
<reference evidence="2" key="1">
    <citation type="journal article" date="2021" name="New Phytol.">
        <title>Evolutionary innovations through gain and loss of genes in the ectomycorrhizal Boletales.</title>
        <authorList>
            <person name="Wu G."/>
            <person name="Miyauchi S."/>
            <person name="Morin E."/>
            <person name="Kuo A."/>
            <person name="Drula E."/>
            <person name="Varga T."/>
            <person name="Kohler A."/>
            <person name="Feng B."/>
            <person name="Cao Y."/>
            <person name="Lipzen A."/>
            <person name="Daum C."/>
            <person name="Hundley H."/>
            <person name="Pangilinan J."/>
            <person name="Johnson J."/>
            <person name="Barry K."/>
            <person name="LaButti K."/>
            <person name="Ng V."/>
            <person name="Ahrendt S."/>
            <person name="Min B."/>
            <person name="Choi I.G."/>
            <person name="Park H."/>
            <person name="Plett J.M."/>
            <person name="Magnuson J."/>
            <person name="Spatafora J.W."/>
            <person name="Nagy L.G."/>
            <person name="Henrissat B."/>
            <person name="Grigoriev I.V."/>
            <person name="Yang Z.L."/>
            <person name="Xu J."/>
            <person name="Martin F.M."/>
        </authorList>
    </citation>
    <scope>NUCLEOTIDE SEQUENCE</scope>
    <source>
        <strain evidence="2">KKN 215</strain>
    </source>
</reference>
<name>A0A8K0UW48_9AGAR</name>
<dbReference type="OrthoDB" id="548474at2759"/>
<organism evidence="2 3">
    <name type="scientific">Cristinia sonorae</name>
    <dbReference type="NCBI Taxonomy" id="1940300"/>
    <lineage>
        <taxon>Eukaryota</taxon>
        <taxon>Fungi</taxon>
        <taxon>Dikarya</taxon>
        <taxon>Basidiomycota</taxon>
        <taxon>Agaricomycotina</taxon>
        <taxon>Agaricomycetes</taxon>
        <taxon>Agaricomycetidae</taxon>
        <taxon>Agaricales</taxon>
        <taxon>Pleurotineae</taxon>
        <taxon>Stephanosporaceae</taxon>
        <taxon>Cristinia</taxon>
    </lineage>
</organism>
<dbReference type="Proteomes" id="UP000813824">
    <property type="component" value="Unassembled WGS sequence"/>
</dbReference>
<evidence type="ECO:0000313" key="2">
    <source>
        <dbReference type="EMBL" id="KAH8105888.1"/>
    </source>
</evidence>
<keyword evidence="3" id="KW-1185">Reference proteome</keyword>
<comment type="caution">
    <text evidence="2">The sequence shown here is derived from an EMBL/GenBank/DDBJ whole genome shotgun (WGS) entry which is preliminary data.</text>
</comment>
<evidence type="ECO:0000256" key="1">
    <source>
        <dbReference type="SAM" id="MobiDB-lite"/>
    </source>
</evidence>
<proteinExistence type="predicted"/>
<feature type="compositionally biased region" description="Low complexity" evidence="1">
    <location>
        <begin position="96"/>
        <end position="105"/>
    </location>
</feature>
<gene>
    <name evidence="2" type="ORF">BXZ70DRAFT_400100</name>
</gene>
<evidence type="ECO:0000313" key="3">
    <source>
        <dbReference type="Proteomes" id="UP000813824"/>
    </source>
</evidence>
<feature type="region of interest" description="Disordered" evidence="1">
    <location>
        <begin position="89"/>
        <end position="130"/>
    </location>
</feature>
<sequence length="130" mass="14428">MEYTPRYPQPFTVAQAAQLDVPVITEEISRIENSLDHLKRTQVDLEEALKEDPDDTDFRKAHEENEDVIGSQKERISMLQMALAEKGIPTSSHYDSPVVSSEPPVASRVTVPETRAADAELPPASEGIDL</sequence>
<dbReference type="EMBL" id="JAEVFJ010000003">
    <property type="protein sequence ID" value="KAH8105888.1"/>
    <property type="molecule type" value="Genomic_DNA"/>
</dbReference>